<reference evidence="4" key="1">
    <citation type="submission" date="2023-11" db="EMBL/GenBank/DDBJ databases">
        <authorList>
            <person name="De Vega J J."/>
            <person name="De Vega J J."/>
        </authorList>
    </citation>
    <scope>NUCLEOTIDE SEQUENCE</scope>
</reference>
<dbReference type="CDD" id="cd08577">
    <property type="entry name" value="PI-PLCc_GDPD_SF_unchar3"/>
    <property type="match status" value="1"/>
</dbReference>
<comment type="similarity">
    <text evidence="1">Belongs to the AIM6 family.</text>
</comment>
<dbReference type="PANTHER" id="PTHR31571:SF5">
    <property type="entry name" value="ALTERED INHERITANCE OF MITOCHONDRIA PROTEIN 6"/>
    <property type="match status" value="1"/>
</dbReference>
<evidence type="ECO:0000256" key="3">
    <source>
        <dbReference type="SAM" id="Phobius"/>
    </source>
</evidence>
<keyword evidence="3" id="KW-1133">Transmembrane helix</keyword>
<dbReference type="EMBL" id="CAVNYO010000440">
    <property type="protein sequence ID" value="CAK5280563.1"/>
    <property type="molecule type" value="Genomic_DNA"/>
</dbReference>
<evidence type="ECO:0000313" key="5">
    <source>
        <dbReference type="Proteomes" id="UP001295794"/>
    </source>
</evidence>
<evidence type="ECO:0008006" key="6">
    <source>
        <dbReference type="Google" id="ProtNLM"/>
    </source>
</evidence>
<keyword evidence="3" id="KW-0472">Membrane</keyword>
<feature type="transmembrane region" description="Helical" evidence="3">
    <location>
        <begin position="12"/>
        <end position="38"/>
    </location>
</feature>
<keyword evidence="5" id="KW-1185">Reference proteome</keyword>
<gene>
    <name evidence="4" type="ORF">MYCIT1_LOCUS31061</name>
</gene>
<dbReference type="InterPro" id="IPR051236">
    <property type="entry name" value="HAT_RTT109-like"/>
</dbReference>
<dbReference type="PANTHER" id="PTHR31571">
    <property type="entry name" value="ALTERED INHERITANCE OF MITOCHONDRIA PROTEIN 6"/>
    <property type="match status" value="1"/>
</dbReference>
<organism evidence="4 5">
    <name type="scientific">Mycena citricolor</name>
    <dbReference type="NCBI Taxonomy" id="2018698"/>
    <lineage>
        <taxon>Eukaryota</taxon>
        <taxon>Fungi</taxon>
        <taxon>Dikarya</taxon>
        <taxon>Basidiomycota</taxon>
        <taxon>Agaricomycotina</taxon>
        <taxon>Agaricomycetes</taxon>
        <taxon>Agaricomycetidae</taxon>
        <taxon>Agaricales</taxon>
        <taxon>Marasmiineae</taxon>
        <taxon>Mycenaceae</taxon>
        <taxon>Mycena</taxon>
    </lineage>
</organism>
<feature type="transmembrane region" description="Helical" evidence="3">
    <location>
        <begin position="83"/>
        <end position="101"/>
    </location>
</feature>
<feature type="region of interest" description="Disordered" evidence="2">
    <location>
        <begin position="198"/>
        <end position="245"/>
    </location>
</feature>
<accession>A0AAD2HTK8</accession>
<evidence type="ECO:0000256" key="1">
    <source>
        <dbReference type="ARBA" id="ARBA00008858"/>
    </source>
</evidence>
<evidence type="ECO:0000313" key="4">
    <source>
        <dbReference type="EMBL" id="CAK5280563.1"/>
    </source>
</evidence>
<sequence>MKSREYCCCAIPLVNAGIYLALFTQIVTGALVGVLSFATPTIVGAATPSFASTVLGIICLVAAGIQLLGVIGETYALQKICHIARVVATGAFSVALAWIILSATRHSTAQSNCETSFFSNVSTEAKSEGQILCNIFPCIYLYSVASGYSSNQERDHDNFNSLGSTTNIAMNDRSYPVDVPQQSHGGYTHLRKESAASMSDVLAEPVQHASDSYSLGREGSYPPRNPPSAYLEDKDESPTPRMGQTYYDNDHAGLEQPAYAQAHPGLVIPSSQHPGVLDEISSLQAANSSLLRYPTAFTQGIVPKQIHSHNDYWREVPLLTALSLGVASVEADVWLVNGTLHVGHEQAALTSNRTFDSLYIEPLVAIIEAQNPKNAFTDSIAERIHSGVFDTSSGTSIQLLIDMKTDGPSTLPAVLKALGPLRDRGYLTTCHSNGNCTSSAVTAIGTGNTPLAGILALTSRDVFFDAPLTGKCSQRDIYPAVSPTASTDYQTAVGWSGLGNISASQLSAIQTHIGNAHGLGIKARFWDTPGWPIRARNNVWDVLIDNGADWLNADDLQAASNHF</sequence>
<protein>
    <recommendedName>
        <fullName evidence="6">Altered inheritance of mitochondria protein 6</fullName>
    </recommendedName>
</protein>
<dbReference type="GO" id="GO:0008081">
    <property type="term" value="F:phosphoric diester hydrolase activity"/>
    <property type="evidence" value="ECO:0007669"/>
    <property type="project" value="InterPro"/>
</dbReference>
<dbReference type="AlphaFoldDB" id="A0AAD2HTK8"/>
<dbReference type="GO" id="GO:0006629">
    <property type="term" value="P:lipid metabolic process"/>
    <property type="evidence" value="ECO:0007669"/>
    <property type="project" value="InterPro"/>
</dbReference>
<dbReference type="Proteomes" id="UP001295794">
    <property type="component" value="Unassembled WGS sequence"/>
</dbReference>
<proteinExistence type="inferred from homology"/>
<name>A0AAD2HTK8_9AGAR</name>
<evidence type="ECO:0000256" key="2">
    <source>
        <dbReference type="SAM" id="MobiDB-lite"/>
    </source>
</evidence>
<dbReference type="InterPro" id="IPR039559">
    <property type="entry name" value="AIM6_PI-PLC-like_dom"/>
</dbReference>
<feature type="transmembrane region" description="Helical" evidence="3">
    <location>
        <begin position="50"/>
        <end position="71"/>
    </location>
</feature>
<dbReference type="InterPro" id="IPR017946">
    <property type="entry name" value="PLC-like_Pdiesterase_TIM-brl"/>
</dbReference>
<keyword evidence="3" id="KW-0812">Transmembrane</keyword>
<comment type="caution">
    <text evidence="4">The sequence shown here is derived from an EMBL/GenBank/DDBJ whole genome shotgun (WGS) entry which is preliminary data.</text>
</comment>
<dbReference type="SUPFAM" id="SSF51695">
    <property type="entry name" value="PLC-like phosphodiesterases"/>
    <property type="match status" value="1"/>
</dbReference>